<protein>
    <recommendedName>
        <fullName evidence="3">Tetratricopeptide repeat protein</fullName>
    </recommendedName>
</protein>
<dbReference type="RefSeq" id="WP_406693973.1">
    <property type="nucleotide sequence ID" value="NZ_CP155447.1"/>
</dbReference>
<feature type="region of interest" description="Disordered" evidence="1">
    <location>
        <begin position="383"/>
        <end position="426"/>
    </location>
</feature>
<reference evidence="2" key="1">
    <citation type="submission" date="2024-05" db="EMBL/GenBank/DDBJ databases">
        <title>Planctomycetes of the genus Singulisphaera possess chitinolytic capabilities.</title>
        <authorList>
            <person name="Ivanova A."/>
        </authorList>
    </citation>
    <scope>NUCLEOTIDE SEQUENCE</scope>
    <source>
        <strain evidence="2">Ch08T</strain>
    </source>
</reference>
<evidence type="ECO:0000313" key="2">
    <source>
        <dbReference type="EMBL" id="XBH01278.1"/>
    </source>
</evidence>
<evidence type="ECO:0000256" key="1">
    <source>
        <dbReference type="SAM" id="MobiDB-lite"/>
    </source>
</evidence>
<organism evidence="2">
    <name type="scientific">Singulisphaera sp. Ch08</name>
    <dbReference type="NCBI Taxonomy" id="3120278"/>
    <lineage>
        <taxon>Bacteria</taxon>
        <taxon>Pseudomonadati</taxon>
        <taxon>Planctomycetota</taxon>
        <taxon>Planctomycetia</taxon>
        <taxon>Isosphaerales</taxon>
        <taxon>Isosphaeraceae</taxon>
        <taxon>Singulisphaera</taxon>
    </lineage>
</organism>
<proteinExistence type="predicted"/>
<gene>
    <name evidence="2" type="ORF">V5E97_23310</name>
</gene>
<sequence length="856" mass="94834">MNADEPIRDDPAVALETLEKAKHDAILRCHYRTAIRLSAEIKRAAKAARRLRPYAWALHTVMNHATGLLDPEPGREAAVELIAILESEELARQIQPDIDSAEYEALVSQVSSCAYDGLGHTTASSRGYNSEGVHDTIAEGIQVCRRTGKLECIHCFREYAADVLRASDDLELALHHVRHVAVSGNQRDGFDRRWAGASEEATILIMAGRIDAAEAAAHRASELVESYHCPTSARLLTNQLLETIGLLNGVAEPALSEQEASDQAAALPPADEFPKFHLRQSMISALRSCLLGDPTAAIGLLTNWDRRLNDRQCLVDWFEVRLRLIAAYLLAGDERRVEGLVRPLEAKAREARDWLTLRRLSRLLDPKIPVSPIAPAGPLLLKSAAHPDPTTTDEATIEAVPEPDTPTPTPLGETLDALTTPRGEESDAPVFRRRVLDALLGFGPDVATHPEDVARMLHLARFVCDDPADASRVWDWAESLAAPFPREAVVLNLLAALGDALRTAENSAVADRIGADRIEQLFRQSLDLDPNHFRNYGRAAIHYRQVGQLNEAERCLARWHRLDRGNPQASLWLAEIYQHSDRPSDALAVLDMALRAGLEAPEVAWQAAMLAHSLEHNESLLTYLDKFEKIAPGEDSVNFYRASGLLRLGRADDALAALVEEEQRSKGGLLHVLILRACALSTLGRLDHFRTQLAEIMSVRLAGVESLTRTGLVRHFGRLWDAAKILPENDPLLGRLIHRLVATGLAPDELFDGPRRANPKAEGLNFYEVVVFQPLDEHWRDSDDCLAGEEEWTGYSIPWGLLASDEDEARRIALRWQARCYPLEATLESVQLREEGYTDHPGIVWQGMRSSVPASK</sequence>
<dbReference type="InterPro" id="IPR011990">
    <property type="entry name" value="TPR-like_helical_dom_sf"/>
</dbReference>
<dbReference type="SUPFAM" id="SSF48452">
    <property type="entry name" value="TPR-like"/>
    <property type="match status" value="1"/>
</dbReference>
<dbReference type="EMBL" id="CP155447">
    <property type="protein sequence ID" value="XBH01278.1"/>
    <property type="molecule type" value="Genomic_DNA"/>
</dbReference>
<dbReference type="AlphaFoldDB" id="A0AAU7C829"/>
<accession>A0AAU7C829</accession>
<name>A0AAU7C829_9BACT</name>
<dbReference type="Gene3D" id="1.25.40.10">
    <property type="entry name" value="Tetratricopeptide repeat domain"/>
    <property type="match status" value="1"/>
</dbReference>
<evidence type="ECO:0008006" key="3">
    <source>
        <dbReference type="Google" id="ProtNLM"/>
    </source>
</evidence>